<dbReference type="Pfam" id="PF06687">
    <property type="entry name" value="SUR7"/>
    <property type="match status" value="1"/>
</dbReference>
<keyword evidence="1" id="KW-0472">Membrane</keyword>
<dbReference type="GO" id="GO:0032153">
    <property type="term" value="C:cell division site"/>
    <property type="evidence" value="ECO:0007669"/>
    <property type="project" value="TreeGrafter"/>
</dbReference>
<dbReference type="PANTHER" id="PTHR28013">
    <property type="entry name" value="PROTEIN DCV1-RELATED"/>
    <property type="match status" value="1"/>
</dbReference>
<evidence type="ECO:0000256" key="1">
    <source>
        <dbReference type="SAM" id="Phobius"/>
    </source>
</evidence>
<keyword evidence="1" id="KW-0812">Transmembrane</keyword>
<dbReference type="Proteomes" id="UP001296104">
    <property type="component" value="Unassembled WGS sequence"/>
</dbReference>
<protein>
    <submittedName>
        <fullName evidence="2">Related to palI</fullName>
    </submittedName>
</protein>
<name>A0AAI8YRA4_9PEZI</name>
<gene>
    <name evidence="2" type="ORF">LECACI_7A000341</name>
</gene>
<keyword evidence="3" id="KW-1185">Reference proteome</keyword>
<dbReference type="PANTHER" id="PTHR28013:SF7">
    <property type="entry name" value="PALI-DOMAIN-CONTAINING PROTEIN"/>
    <property type="match status" value="1"/>
</dbReference>
<dbReference type="GO" id="GO:0035838">
    <property type="term" value="C:growing cell tip"/>
    <property type="evidence" value="ECO:0007669"/>
    <property type="project" value="TreeGrafter"/>
</dbReference>
<comment type="caution">
    <text evidence="2">The sequence shown here is derived from an EMBL/GenBank/DDBJ whole genome shotgun (WGS) entry which is preliminary data.</text>
</comment>
<dbReference type="InterPro" id="IPR009571">
    <property type="entry name" value="SUR7/Rim9-like_fungi"/>
</dbReference>
<keyword evidence="1" id="KW-1133">Transmembrane helix</keyword>
<dbReference type="GO" id="GO:0005886">
    <property type="term" value="C:plasma membrane"/>
    <property type="evidence" value="ECO:0007669"/>
    <property type="project" value="InterPro"/>
</dbReference>
<accession>A0AAI8YRA4</accession>
<proteinExistence type="predicted"/>
<dbReference type="InterPro" id="IPR051380">
    <property type="entry name" value="pH-response_reg_palI/RIM9"/>
</dbReference>
<reference evidence="2" key="1">
    <citation type="submission" date="2023-11" db="EMBL/GenBank/DDBJ databases">
        <authorList>
            <person name="Alioto T."/>
            <person name="Alioto T."/>
            <person name="Gomez Garrido J."/>
        </authorList>
    </citation>
    <scope>NUCLEOTIDE SEQUENCE</scope>
</reference>
<feature type="transmembrane region" description="Helical" evidence="1">
    <location>
        <begin position="143"/>
        <end position="166"/>
    </location>
</feature>
<feature type="transmembrane region" description="Helical" evidence="1">
    <location>
        <begin position="186"/>
        <end position="208"/>
    </location>
</feature>
<evidence type="ECO:0000313" key="3">
    <source>
        <dbReference type="Proteomes" id="UP001296104"/>
    </source>
</evidence>
<evidence type="ECO:0000313" key="2">
    <source>
        <dbReference type="EMBL" id="CAK3764271.1"/>
    </source>
</evidence>
<feature type="transmembrane region" description="Helical" evidence="1">
    <location>
        <begin position="114"/>
        <end position="136"/>
    </location>
</feature>
<sequence length="217" mass="23232">MKLARVTNHTHWFGVALLFISSILLLMVTISAPVTHHLGLLSVQLGNTTTDQGHQSTIHFGTLGYCTSNTAQGGDVCTGRHIGYNPAHVMASIDNTQFGYLSAGTSDSLTRVMVLHPIACGVTFIAFLLSIGAGIVGSLASFFAALLAWALTFIVMATDFVLFGIVRRHVNDGQGSPAQAHFSKAIWMLVVAFLLELLGMVIVLFTCLSARRTKKKG</sequence>
<dbReference type="EMBL" id="CAVMBE010000001">
    <property type="protein sequence ID" value="CAK3764271.1"/>
    <property type="molecule type" value="Genomic_DNA"/>
</dbReference>
<dbReference type="AlphaFoldDB" id="A0AAI8YRA4"/>
<organism evidence="2 3">
    <name type="scientific">Lecanosticta acicola</name>
    <dbReference type="NCBI Taxonomy" id="111012"/>
    <lineage>
        <taxon>Eukaryota</taxon>
        <taxon>Fungi</taxon>
        <taxon>Dikarya</taxon>
        <taxon>Ascomycota</taxon>
        <taxon>Pezizomycotina</taxon>
        <taxon>Dothideomycetes</taxon>
        <taxon>Dothideomycetidae</taxon>
        <taxon>Mycosphaerellales</taxon>
        <taxon>Mycosphaerellaceae</taxon>
        <taxon>Lecanosticta</taxon>
    </lineage>
</organism>
<feature type="transmembrane region" description="Helical" evidence="1">
    <location>
        <begin position="12"/>
        <end position="32"/>
    </location>
</feature>